<dbReference type="STRING" id="595536.GCA_000178815_03136"/>
<accession>A0A2D2CZL0</accession>
<organism evidence="1 2">
    <name type="scientific">Methylosinus trichosporium (strain ATCC 35070 / NCIMB 11131 / UNIQEM 75 / OB3b)</name>
    <dbReference type="NCBI Taxonomy" id="595536"/>
    <lineage>
        <taxon>Bacteria</taxon>
        <taxon>Pseudomonadati</taxon>
        <taxon>Pseudomonadota</taxon>
        <taxon>Alphaproteobacteria</taxon>
        <taxon>Hyphomicrobiales</taxon>
        <taxon>Methylocystaceae</taxon>
        <taxon>Methylosinus</taxon>
    </lineage>
</organism>
<dbReference type="SUPFAM" id="SSF88713">
    <property type="entry name" value="Glycoside hydrolase/deacetylase"/>
    <property type="match status" value="1"/>
</dbReference>
<proteinExistence type="predicted"/>
<dbReference type="AlphaFoldDB" id="A0A2D2CZL0"/>
<name>A0A2D2CZL0_METT3</name>
<evidence type="ECO:0000313" key="1">
    <source>
        <dbReference type="EMBL" id="ATQ68193.1"/>
    </source>
</evidence>
<dbReference type="KEGG" id="mtw:CQW49_10135"/>
<dbReference type="Proteomes" id="UP000230709">
    <property type="component" value="Chromosome"/>
</dbReference>
<keyword evidence="2" id="KW-1185">Reference proteome</keyword>
<gene>
    <name evidence="1" type="ORF">CQW49_10135</name>
</gene>
<protein>
    <submittedName>
        <fullName evidence="1">Polysaccharide deacetylase</fullName>
    </submittedName>
</protein>
<dbReference type="InterPro" id="IPR011330">
    <property type="entry name" value="Glyco_hydro/deAcase_b/a-brl"/>
</dbReference>
<sequence>MRRSRSGRAFVLAALAAMSGGDADAASRRVADYRPVFLACRDAAGASRLAIRRMRLDGADALLTVDSETLATAVAPAADWRCAETDEAAQASTRFLRALRPQGAAAGFADGRSVSANAGLAHGAGGGSFLTGDLCPSHRPLDRGFLERLAAAAPGAPIALSISGRWLAGHGEDFDWLMEKAKSGALAVSFVDHSYSHPYVRGLAETRNYLMRPGSDLDAEVFATERLLIEKGATPSVFFRFPGLIADAGLLEALRRRHLIALGADAWLVLSPPPRPGSIVLVHPNGNEPAGLRLFERLLASGRLARPFRPIEEAPE</sequence>
<dbReference type="EMBL" id="CP023737">
    <property type="protein sequence ID" value="ATQ68193.1"/>
    <property type="molecule type" value="Genomic_DNA"/>
</dbReference>
<reference evidence="2" key="1">
    <citation type="submission" date="2017-10" db="EMBL/GenBank/DDBJ databases">
        <title>Completed PacBio SMRT sequence of Methylosinus trichosporium OB3b reveals presence of a third large plasmid.</title>
        <authorList>
            <person name="Charles T.C."/>
            <person name="Lynch M.D.J."/>
            <person name="Heil J.R."/>
            <person name="Cheng J."/>
        </authorList>
    </citation>
    <scope>NUCLEOTIDE SEQUENCE [LARGE SCALE GENOMIC DNA]</scope>
    <source>
        <strain evidence="2">OB3b</strain>
    </source>
</reference>
<dbReference type="Gene3D" id="3.20.20.370">
    <property type="entry name" value="Glycoside hydrolase/deacetylase"/>
    <property type="match status" value="1"/>
</dbReference>
<dbReference type="GO" id="GO:0005975">
    <property type="term" value="P:carbohydrate metabolic process"/>
    <property type="evidence" value="ECO:0007669"/>
    <property type="project" value="InterPro"/>
</dbReference>
<evidence type="ECO:0000313" key="2">
    <source>
        <dbReference type="Proteomes" id="UP000230709"/>
    </source>
</evidence>
<dbReference type="RefSeq" id="WP_003613488.1">
    <property type="nucleotide sequence ID" value="NZ_ADVE02000001.1"/>
</dbReference>